<sequence>MSLSGGYREASFWFRISVLNVVVSEYWHVTNHVRGLTTMELLQLLFVRNAYLTEGFLRKWWLCS</sequence>
<protein>
    <submittedName>
        <fullName evidence="1">Uncharacterized protein</fullName>
    </submittedName>
</protein>
<accession>A0A087UFV5</accession>
<name>A0A087UFV5_STEMI</name>
<organism evidence="1 2">
    <name type="scientific">Stegodyphus mimosarum</name>
    <name type="common">African social velvet spider</name>
    <dbReference type="NCBI Taxonomy" id="407821"/>
    <lineage>
        <taxon>Eukaryota</taxon>
        <taxon>Metazoa</taxon>
        <taxon>Ecdysozoa</taxon>
        <taxon>Arthropoda</taxon>
        <taxon>Chelicerata</taxon>
        <taxon>Arachnida</taxon>
        <taxon>Araneae</taxon>
        <taxon>Araneomorphae</taxon>
        <taxon>Entelegynae</taxon>
        <taxon>Eresoidea</taxon>
        <taxon>Eresidae</taxon>
        <taxon>Stegodyphus</taxon>
    </lineage>
</organism>
<feature type="non-terminal residue" evidence="1">
    <location>
        <position position="64"/>
    </location>
</feature>
<dbReference type="AlphaFoldDB" id="A0A087UFV5"/>
<gene>
    <name evidence="1" type="ORF">X975_04893</name>
</gene>
<evidence type="ECO:0000313" key="2">
    <source>
        <dbReference type="Proteomes" id="UP000054359"/>
    </source>
</evidence>
<dbReference type="EMBL" id="KK119629">
    <property type="protein sequence ID" value="KFM76244.1"/>
    <property type="molecule type" value="Genomic_DNA"/>
</dbReference>
<evidence type="ECO:0000313" key="1">
    <source>
        <dbReference type="EMBL" id="KFM76244.1"/>
    </source>
</evidence>
<reference evidence="1 2" key="1">
    <citation type="submission" date="2013-11" db="EMBL/GenBank/DDBJ databases">
        <title>Genome sequencing of Stegodyphus mimosarum.</title>
        <authorList>
            <person name="Bechsgaard J."/>
        </authorList>
    </citation>
    <scope>NUCLEOTIDE SEQUENCE [LARGE SCALE GENOMIC DNA]</scope>
</reference>
<proteinExistence type="predicted"/>
<dbReference type="Proteomes" id="UP000054359">
    <property type="component" value="Unassembled WGS sequence"/>
</dbReference>
<keyword evidence="2" id="KW-1185">Reference proteome</keyword>